<dbReference type="AlphaFoldDB" id="A0A0N4VQ13"/>
<reference evidence="3" key="1">
    <citation type="submission" date="2017-02" db="UniProtKB">
        <authorList>
            <consortium name="WormBaseParasite"/>
        </authorList>
    </citation>
    <scope>IDENTIFICATION</scope>
</reference>
<gene>
    <name evidence="1" type="ORF">EVEC_LOCUS12259</name>
</gene>
<dbReference type="EMBL" id="UXUI01013943">
    <property type="protein sequence ID" value="VDD97508.1"/>
    <property type="molecule type" value="Genomic_DNA"/>
</dbReference>
<evidence type="ECO:0000313" key="2">
    <source>
        <dbReference type="Proteomes" id="UP000274131"/>
    </source>
</evidence>
<keyword evidence="2" id="KW-1185">Reference proteome</keyword>
<accession>A0A0N4VQ13</accession>
<name>A0A0N4VQ13_ENTVE</name>
<reference evidence="1 2" key="2">
    <citation type="submission" date="2018-10" db="EMBL/GenBank/DDBJ databases">
        <authorList>
            <consortium name="Pathogen Informatics"/>
        </authorList>
    </citation>
    <scope>NUCLEOTIDE SEQUENCE [LARGE SCALE GENOMIC DNA]</scope>
</reference>
<sequence length="30" mass="3433">MRTGHRRINRKKRASVLAEIIVVLVMVTGK</sequence>
<protein>
    <submittedName>
        <fullName evidence="3">Prepilin-type N-terminal cleavage/methylation domain-containing protein</fullName>
    </submittedName>
</protein>
<evidence type="ECO:0000313" key="3">
    <source>
        <dbReference type="WBParaSite" id="EVEC_0001310501-mRNA-1"/>
    </source>
</evidence>
<dbReference type="WBParaSite" id="EVEC_0001310501-mRNA-1">
    <property type="protein sequence ID" value="EVEC_0001310501-mRNA-1"/>
    <property type="gene ID" value="EVEC_0001310501"/>
</dbReference>
<proteinExistence type="predicted"/>
<evidence type="ECO:0000313" key="1">
    <source>
        <dbReference type="EMBL" id="VDD97508.1"/>
    </source>
</evidence>
<dbReference type="Proteomes" id="UP000274131">
    <property type="component" value="Unassembled WGS sequence"/>
</dbReference>
<organism evidence="3">
    <name type="scientific">Enterobius vermicularis</name>
    <name type="common">Human pinworm</name>
    <dbReference type="NCBI Taxonomy" id="51028"/>
    <lineage>
        <taxon>Eukaryota</taxon>
        <taxon>Metazoa</taxon>
        <taxon>Ecdysozoa</taxon>
        <taxon>Nematoda</taxon>
        <taxon>Chromadorea</taxon>
        <taxon>Rhabditida</taxon>
        <taxon>Spirurina</taxon>
        <taxon>Oxyuridomorpha</taxon>
        <taxon>Oxyuroidea</taxon>
        <taxon>Oxyuridae</taxon>
        <taxon>Enterobius</taxon>
    </lineage>
</organism>